<evidence type="ECO:0000256" key="8">
    <source>
        <dbReference type="ARBA" id="ARBA00022884"/>
    </source>
</evidence>
<evidence type="ECO:0000256" key="10">
    <source>
        <dbReference type="ARBA" id="ARBA00022918"/>
    </source>
</evidence>
<reference evidence="18 19" key="1">
    <citation type="submission" date="2019-02" db="EMBL/GenBank/DDBJ databases">
        <title>Genome sequencing of the rare red list fungi Hericium alpestre (H. flagellum).</title>
        <authorList>
            <person name="Buettner E."/>
            <person name="Kellner H."/>
        </authorList>
    </citation>
    <scope>NUCLEOTIDE SEQUENCE [LARGE SCALE GENOMIC DNA]</scope>
    <source>
        <strain evidence="18 19">DSM 108284</strain>
    </source>
</reference>
<dbReference type="Proteomes" id="UP000298061">
    <property type="component" value="Unassembled WGS sequence"/>
</dbReference>
<accession>A0A4Y9ZJV1</accession>
<dbReference type="STRING" id="135208.A0A4Y9ZJV1"/>
<dbReference type="GO" id="GO:0015074">
    <property type="term" value="P:DNA integration"/>
    <property type="evidence" value="ECO:0007669"/>
    <property type="project" value="UniProtKB-KW"/>
</dbReference>
<evidence type="ECO:0000259" key="17">
    <source>
        <dbReference type="PROSITE" id="PS50994"/>
    </source>
</evidence>
<evidence type="ECO:0000256" key="16">
    <source>
        <dbReference type="SAM" id="MobiDB-lite"/>
    </source>
</evidence>
<evidence type="ECO:0000256" key="4">
    <source>
        <dbReference type="ARBA" id="ARBA00022723"/>
    </source>
</evidence>
<keyword evidence="7" id="KW-0460">Magnesium</keyword>
<dbReference type="GO" id="GO:0032196">
    <property type="term" value="P:transposition"/>
    <property type="evidence" value="ECO:0007669"/>
    <property type="project" value="UniProtKB-KW"/>
</dbReference>
<keyword evidence="19" id="KW-1185">Reference proteome</keyword>
<keyword evidence="8" id="KW-0694">RNA-binding</keyword>
<dbReference type="GO" id="GO:0003964">
    <property type="term" value="F:RNA-directed DNA polymerase activity"/>
    <property type="evidence" value="ECO:0007669"/>
    <property type="project" value="UniProtKB-KW"/>
</dbReference>
<dbReference type="Pfam" id="PF14223">
    <property type="entry name" value="Retrotran_gag_2"/>
    <property type="match status" value="1"/>
</dbReference>
<keyword evidence="5" id="KW-0255">Endonuclease</keyword>
<protein>
    <recommendedName>
        <fullName evidence="17">Integrase catalytic domain-containing protein</fullName>
    </recommendedName>
</protein>
<evidence type="ECO:0000256" key="6">
    <source>
        <dbReference type="ARBA" id="ARBA00022801"/>
    </source>
</evidence>
<dbReference type="InterPro" id="IPR012337">
    <property type="entry name" value="RNaseH-like_sf"/>
</dbReference>
<name>A0A4Y9ZJV1_9AGAM</name>
<sequence>MGPAVHAMSLGNNLLNFYSVPKSQNDRTNWITYKTRLRTVIGAKGLMRHLDGTAQQPSLPANLSAAMQPKTDPLSILIEPEASGSASKGKGKNVKPSEVELDAFEKALEKLEEWEQKQYIVKQQIFSTITDSLLLHVQALNHAHKVWNTMCREFEAKTMMVQIDLRRRLQDTQCDDGTDIRTHFDGLLHMKEELSHGDDTTGHGLFGNHYVIFAEIFRSGPVIHALGCPTSHGNSPTRPDMIAPKPIVAADQHVFFVTGEGNVIVNFPNGEMSTCIMLRNVLYTPSIAFMLVFISRIDESHFSTTFRDGQCQIRSPNGTVIARIPRTNNLYKFVCPTNTKVTHALAAIAPAEANLTLSAAELHCRLGHMSIDAAKSLIRKGTIVAQVESIAGSQYAMTLLDNATYEIMISFLCTKSEAFGKYQTYEKFIKVHRGITVIKNFCSDRGGEYTGTEFEDHLAKQGTHHKKAVHDSSSQNGTTERFFRTSVMHALAMLLASGLPKFLWANTMQHAVWLWNRTGGKITGYRTPFKRVFGDKLDLSNLHEWGCPVWPESKGVLVYWPKKRSITMERNIVWDDAALPPLTDEPPDQWLLDFFDGATTEDMEIIDGGDAMPRDSLTSECMAPDIDPTPAQDAQAAPEEGPNPGSADEAQPDLAAPQARSPGTTHAPSIPLTPVCDHSDPLTAPNAPCVHRTIAPSRYVHLLQAGAGSTTGLPRAPPIPKGMRVEPCVLNYDVPGSESEGDAEAALSEALQLEGTATGLIESDEVDGILVQISDEGIEWGMAAASVDSEEPRTVNEARLKEDWPMWESAIEDELRRLDVMGTWRLTDKPPGANVVGSKWVFKIKRDAARAISKYKACLVAQGFSQILGIDYTDTFAPVAKLSSANGPTSCSDRRRSTMERVESD</sequence>
<evidence type="ECO:0000313" key="19">
    <source>
        <dbReference type="Proteomes" id="UP000298061"/>
    </source>
</evidence>
<evidence type="ECO:0000256" key="14">
    <source>
        <dbReference type="ARBA" id="ARBA00048173"/>
    </source>
</evidence>
<keyword evidence="4" id="KW-0479">Metal-binding</keyword>
<gene>
    <name evidence="18" type="ORF">EWM64_g10085</name>
</gene>
<keyword evidence="2" id="KW-0548">Nucleotidyltransferase</keyword>
<organism evidence="18 19">
    <name type="scientific">Hericium alpestre</name>
    <dbReference type="NCBI Taxonomy" id="135208"/>
    <lineage>
        <taxon>Eukaryota</taxon>
        <taxon>Fungi</taxon>
        <taxon>Dikarya</taxon>
        <taxon>Basidiomycota</taxon>
        <taxon>Agaricomycotina</taxon>
        <taxon>Agaricomycetes</taxon>
        <taxon>Russulales</taxon>
        <taxon>Hericiaceae</taxon>
        <taxon>Hericium</taxon>
    </lineage>
</organism>
<dbReference type="PROSITE" id="PS50994">
    <property type="entry name" value="INTEGRASE"/>
    <property type="match status" value="1"/>
</dbReference>
<evidence type="ECO:0000256" key="13">
    <source>
        <dbReference type="ARBA" id="ARBA00023268"/>
    </source>
</evidence>
<feature type="compositionally biased region" description="Low complexity" evidence="16">
    <location>
        <begin position="623"/>
        <end position="638"/>
    </location>
</feature>
<evidence type="ECO:0000256" key="9">
    <source>
        <dbReference type="ARBA" id="ARBA00022908"/>
    </source>
</evidence>
<keyword evidence="11" id="KW-0239">DNA-directed DNA polymerase</keyword>
<evidence type="ECO:0000256" key="5">
    <source>
        <dbReference type="ARBA" id="ARBA00022759"/>
    </source>
</evidence>
<keyword evidence="12" id="KW-0233">DNA recombination</keyword>
<dbReference type="InterPro" id="IPR013103">
    <property type="entry name" value="RVT_2"/>
</dbReference>
<evidence type="ECO:0000256" key="2">
    <source>
        <dbReference type="ARBA" id="ARBA00022695"/>
    </source>
</evidence>
<comment type="caution">
    <text evidence="18">The sequence shown here is derived from an EMBL/GenBank/DDBJ whole genome shotgun (WGS) entry which is preliminary data.</text>
</comment>
<dbReference type="AlphaFoldDB" id="A0A4Y9ZJV1"/>
<comment type="catalytic activity">
    <reaction evidence="14">
        <text>DNA(n) + a 2'-deoxyribonucleoside 5'-triphosphate = DNA(n+1) + diphosphate</text>
        <dbReference type="Rhea" id="RHEA:22508"/>
        <dbReference type="Rhea" id="RHEA-COMP:17339"/>
        <dbReference type="Rhea" id="RHEA-COMP:17340"/>
        <dbReference type="ChEBI" id="CHEBI:33019"/>
        <dbReference type="ChEBI" id="CHEBI:61560"/>
        <dbReference type="ChEBI" id="CHEBI:173112"/>
        <dbReference type="EC" id="2.7.7.49"/>
    </reaction>
</comment>
<dbReference type="Pfam" id="PF07727">
    <property type="entry name" value="RVT_2"/>
    <property type="match status" value="1"/>
</dbReference>
<dbReference type="GO" id="GO:0003723">
    <property type="term" value="F:RNA binding"/>
    <property type="evidence" value="ECO:0007669"/>
    <property type="project" value="UniProtKB-KW"/>
</dbReference>
<keyword evidence="13" id="KW-0511">Multifunctional enzyme</keyword>
<comment type="catalytic activity">
    <reaction evidence="15">
        <text>DNA(n) + a 2'-deoxyribonucleoside 5'-triphosphate = DNA(n+1) + diphosphate</text>
        <dbReference type="Rhea" id="RHEA:22508"/>
        <dbReference type="Rhea" id="RHEA-COMP:17339"/>
        <dbReference type="Rhea" id="RHEA-COMP:17340"/>
        <dbReference type="ChEBI" id="CHEBI:33019"/>
        <dbReference type="ChEBI" id="CHEBI:61560"/>
        <dbReference type="ChEBI" id="CHEBI:173112"/>
        <dbReference type="EC" id="2.7.7.7"/>
    </reaction>
</comment>
<dbReference type="Gene3D" id="3.30.420.10">
    <property type="entry name" value="Ribonuclease H-like superfamily/Ribonuclease H"/>
    <property type="match status" value="1"/>
</dbReference>
<proteinExistence type="predicted"/>
<evidence type="ECO:0000256" key="1">
    <source>
        <dbReference type="ARBA" id="ARBA00022578"/>
    </source>
</evidence>
<evidence type="ECO:0000256" key="15">
    <source>
        <dbReference type="ARBA" id="ARBA00049244"/>
    </source>
</evidence>
<dbReference type="GO" id="GO:0046872">
    <property type="term" value="F:metal ion binding"/>
    <property type="evidence" value="ECO:0007669"/>
    <property type="project" value="UniProtKB-KW"/>
</dbReference>
<dbReference type="InterPro" id="IPR036397">
    <property type="entry name" value="RNaseH_sf"/>
</dbReference>
<keyword evidence="11" id="KW-0808">Transferase</keyword>
<feature type="region of interest" description="Disordered" evidence="16">
    <location>
        <begin position="606"/>
        <end position="679"/>
    </location>
</feature>
<dbReference type="GO" id="GO:0006310">
    <property type="term" value="P:DNA recombination"/>
    <property type="evidence" value="ECO:0007669"/>
    <property type="project" value="UniProtKB-KW"/>
</dbReference>
<dbReference type="GO" id="GO:0004519">
    <property type="term" value="F:endonuclease activity"/>
    <property type="evidence" value="ECO:0007669"/>
    <property type="project" value="UniProtKB-KW"/>
</dbReference>
<dbReference type="InterPro" id="IPR001584">
    <property type="entry name" value="Integrase_cat-core"/>
</dbReference>
<dbReference type="PANTHER" id="PTHR42648:SF11">
    <property type="entry name" value="TRANSPOSON TY4-P GAG-POL POLYPROTEIN"/>
    <property type="match status" value="1"/>
</dbReference>
<dbReference type="OrthoDB" id="7691805at2759"/>
<keyword evidence="10" id="KW-0695">RNA-directed DNA polymerase</keyword>
<evidence type="ECO:0000256" key="12">
    <source>
        <dbReference type="ARBA" id="ARBA00023172"/>
    </source>
</evidence>
<keyword evidence="6" id="KW-0378">Hydrolase</keyword>
<feature type="compositionally biased region" description="Basic and acidic residues" evidence="16">
    <location>
        <begin position="892"/>
        <end position="905"/>
    </location>
</feature>
<feature type="region of interest" description="Disordered" evidence="16">
    <location>
        <begin position="883"/>
        <end position="905"/>
    </location>
</feature>
<keyword evidence="1" id="KW-0815">Transposition</keyword>
<evidence type="ECO:0000313" key="18">
    <source>
        <dbReference type="EMBL" id="TFY73928.1"/>
    </source>
</evidence>
<dbReference type="EMBL" id="SFCI01002424">
    <property type="protein sequence ID" value="TFY73928.1"/>
    <property type="molecule type" value="Genomic_DNA"/>
</dbReference>
<dbReference type="GO" id="GO:0003887">
    <property type="term" value="F:DNA-directed DNA polymerase activity"/>
    <property type="evidence" value="ECO:0007669"/>
    <property type="project" value="UniProtKB-KW"/>
</dbReference>
<dbReference type="PANTHER" id="PTHR42648">
    <property type="entry name" value="TRANSPOSASE, PUTATIVE-RELATED"/>
    <property type="match status" value="1"/>
</dbReference>
<dbReference type="InterPro" id="IPR039537">
    <property type="entry name" value="Retrotran_Ty1/copia-like"/>
</dbReference>
<dbReference type="GO" id="GO:0016787">
    <property type="term" value="F:hydrolase activity"/>
    <property type="evidence" value="ECO:0007669"/>
    <property type="project" value="UniProtKB-KW"/>
</dbReference>
<evidence type="ECO:0000256" key="7">
    <source>
        <dbReference type="ARBA" id="ARBA00022842"/>
    </source>
</evidence>
<dbReference type="SUPFAM" id="SSF53098">
    <property type="entry name" value="Ribonuclease H-like"/>
    <property type="match status" value="1"/>
</dbReference>
<keyword evidence="3" id="KW-0540">Nuclease</keyword>
<evidence type="ECO:0000256" key="11">
    <source>
        <dbReference type="ARBA" id="ARBA00022932"/>
    </source>
</evidence>
<feature type="domain" description="Integrase catalytic" evidence="17">
    <location>
        <begin position="346"/>
        <end position="536"/>
    </location>
</feature>
<dbReference type="GO" id="GO:0005634">
    <property type="term" value="C:nucleus"/>
    <property type="evidence" value="ECO:0007669"/>
    <property type="project" value="UniProtKB-ARBA"/>
</dbReference>
<keyword evidence="9" id="KW-0229">DNA integration</keyword>
<evidence type="ECO:0000256" key="3">
    <source>
        <dbReference type="ARBA" id="ARBA00022722"/>
    </source>
</evidence>